<sequence length="684" mass="74666">MLAPRLRIAALSLLLSLPWAPLLAQTTPPASSPETGVWTAFGGELGFIWNEDLLRDAGVTLEAGFQTSDPDRKGFIAVPIRDLGGVRFKVDRYNFEHFVDGTLTLRGGFRLNLPDGQISLVDASLRPRKGSLQELDLVGADGKTWFYLDRLMYKLADKGARLEIRTMDLRIHPDLAARLGDRALADLEIAQLRMNLNVVGADGQRLTLRDAGNPNWPGKDVPAPGTGQYQADVFMQTFSAQYSRCTNQLGCTSGCTCDGPNTNTDGNIVFTPSSTLKNNVNNGTSAETIPGDPLGKSAALYTADVAWHEKFTGIQAPYDNDQHPYLIWNLYRIDSDGRIQQIGRSGVKHAFLTVNTGADCDRSNGSHVLGRSCGDTYGTGNNDSSGDLGPRSEIIPSKSLWGRCGSIYDRNCDGAEDAPGNTAYSQRLIVKESKLDPSASYLFESWYIVRDDINIYNTMATRPVSFTYGSQWNVANLSPLRLGPAINRWVDPSVSSDSQRNVEVAGEGGHTRVAVKVTALPNGRWRYDYAVANFDYSRGLTQGTPAYSDDADESKRYRVIHNFGFDAFSLPLMENVTATNLRFDDGDVDTANDWTAEVADGRITWTAPENPTPIAQVPPVLNPLNWGTMFTFSFEADSAPTAANFDLHVAEQGEPAAYSAETLVPQVAVVDAIFADNFEEAPAN</sequence>
<feature type="signal peptide" evidence="1">
    <location>
        <begin position="1"/>
        <end position="24"/>
    </location>
</feature>
<accession>A0ABY6B9S1</accession>
<evidence type="ECO:0000256" key="1">
    <source>
        <dbReference type="SAM" id="SignalP"/>
    </source>
</evidence>
<dbReference type="Proteomes" id="UP001064632">
    <property type="component" value="Chromosome"/>
</dbReference>
<keyword evidence="3" id="KW-1185">Reference proteome</keyword>
<evidence type="ECO:0000313" key="3">
    <source>
        <dbReference type="Proteomes" id="UP001064632"/>
    </source>
</evidence>
<dbReference type="RefSeq" id="WP_261693764.1">
    <property type="nucleotide sequence ID" value="NZ_CP104694.1"/>
</dbReference>
<evidence type="ECO:0000313" key="2">
    <source>
        <dbReference type="EMBL" id="UXI66784.1"/>
    </source>
</evidence>
<proteinExistence type="predicted"/>
<dbReference type="EMBL" id="CP104694">
    <property type="protein sequence ID" value="UXI66784.1"/>
    <property type="molecule type" value="Genomic_DNA"/>
</dbReference>
<keyword evidence="1" id="KW-0732">Signal</keyword>
<gene>
    <name evidence="2" type="ORF">N4264_18795</name>
</gene>
<organism evidence="2 3">
    <name type="scientific">Tahibacter amnicola</name>
    <dbReference type="NCBI Taxonomy" id="2976241"/>
    <lineage>
        <taxon>Bacteria</taxon>
        <taxon>Pseudomonadati</taxon>
        <taxon>Pseudomonadota</taxon>
        <taxon>Gammaproteobacteria</taxon>
        <taxon>Lysobacterales</taxon>
        <taxon>Rhodanobacteraceae</taxon>
        <taxon>Tahibacter</taxon>
    </lineage>
</organism>
<name>A0ABY6B9S1_9GAMM</name>
<reference evidence="2" key="1">
    <citation type="submission" date="2022-09" db="EMBL/GenBank/DDBJ databases">
        <title>Tahibacter sp. nov., isolated from a fresh water.</title>
        <authorList>
            <person name="Baek J.H."/>
            <person name="Lee J.K."/>
            <person name="Kim J.M."/>
            <person name="Jeon C.O."/>
        </authorList>
    </citation>
    <scope>NUCLEOTIDE SEQUENCE</scope>
    <source>
        <strain evidence="2">W38</strain>
    </source>
</reference>
<feature type="chain" id="PRO_5045543531" evidence="1">
    <location>
        <begin position="25"/>
        <end position="684"/>
    </location>
</feature>
<protein>
    <submittedName>
        <fullName evidence="2">Uncharacterized protein</fullName>
    </submittedName>
</protein>